<dbReference type="PROSITE" id="PS51599">
    <property type="entry name" value="SAM_PEMT_PEM2"/>
    <property type="match status" value="1"/>
</dbReference>
<evidence type="ECO:0000313" key="6">
    <source>
        <dbReference type="Ensembl" id="ENSRNOP00000112155.1"/>
    </source>
</evidence>
<evidence type="ECO:0000256" key="1">
    <source>
        <dbReference type="ARBA" id="ARBA00022603"/>
    </source>
</evidence>
<name>A0ABK0M950_RAT</name>
<dbReference type="PANTHER" id="PTHR15458:SF5">
    <property type="entry name" value="PHOSPHATIDYLETHANOLAMINE N-METHYLTRANSFERASE"/>
    <property type="match status" value="1"/>
</dbReference>
<feature type="transmembrane region" description="Helical" evidence="5">
    <location>
        <begin position="50"/>
        <end position="69"/>
    </location>
</feature>
<sequence length="220" mass="23773">MKENTSPATAPSSLAAGHDCCGGLGNIDLKQADLFVMSWLLGYVDPTEPSFVAAVLTIVFNPLFWNVVARWEQRTRKLSRAFGSPYLACYSLGSIILLLNILRSHCFTQAMMSQPKMEGLDSHTIYFLGLALLGWGLVFVLSSFYALGFTGTFLGPSLRRSTGGKPPGCTKGADRAMRDLWKAGLASRLTQATTLLGESSAGHCTCALETSHGGLRHYVM</sequence>
<organism evidence="6 7">
    <name type="scientific">Rattus norvegicus</name>
    <name type="common">Rat</name>
    <dbReference type="NCBI Taxonomy" id="10116"/>
    <lineage>
        <taxon>Eukaryota</taxon>
        <taxon>Metazoa</taxon>
        <taxon>Chordata</taxon>
        <taxon>Craniata</taxon>
        <taxon>Vertebrata</taxon>
        <taxon>Euteleostomi</taxon>
        <taxon>Mammalia</taxon>
        <taxon>Eutheria</taxon>
        <taxon>Euarchontoglires</taxon>
        <taxon>Glires</taxon>
        <taxon>Rodentia</taxon>
        <taxon>Myomorpha</taxon>
        <taxon>Muroidea</taxon>
        <taxon>Muridae</taxon>
        <taxon>Murinae</taxon>
        <taxon>Rattus</taxon>
    </lineage>
</organism>
<keyword evidence="5" id="KW-0812">Transmembrane</keyword>
<accession>A0ABK0M950</accession>
<keyword evidence="4" id="KW-0256">Endoplasmic reticulum</keyword>
<dbReference type="PANTHER" id="PTHR15458">
    <property type="entry name" value="PHOSPHATIDYLETHANOLAMINE N-METHYLTRANSFERASE"/>
    <property type="match status" value="1"/>
</dbReference>
<keyword evidence="7" id="KW-1185">Reference proteome</keyword>
<evidence type="ECO:0000256" key="2">
    <source>
        <dbReference type="ARBA" id="ARBA00022679"/>
    </source>
</evidence>
<evidence type="ECO:0000256" key="4">
    <source>
        <dbReference type="ARBA" id="ARBA00022824"/>
    </source>
</evidence>
<keyword evidence="2" id="KW-0808">Transferase</keyword>
<proteinExistence type="predicted"/>
<dbReference type="InterPro" id="IPR024960">
    <property type="entry name" value="PEMT/MFAP"/>
</dbReference>
<gene>
    <name evidence="6" type="primary">Pemt</name>
</gene>
<evidence type="ECO:0000313" key="7">
    <source>
        <dbReference type="Proteomes" id="UP000002494"/>
    </source>
</evidence>
<evidence type="ECO:0000256" key="3">
    <source>
        <dbReference type="ARBA" id="ARBA00022691"/>
    </source>
</evidence>
<evidence type="ECO:0000256" key="5">
    <source>
        <dbReference type="SAM" id="Phobius"/>
    </source>
</evidence>
<reference evidence="6" key="1">
    <citation type="submission" date="2024-01" db="EMBL/GenBank/DDBJ databases">
        <title>GRCr8: a new rat reference genome assembly contstructed from accurate long reads and long range scaffolding.</title>
        <authorList>
            <person name="Doris P.A."/>
            <person name="Kalbfleisch T."/>
            <person name="Li K."/>
            <person name="Howe K."/>
            <person name="Wood J."/>
        </authorList>
    </citation>
    <scope>NUCLEOTIDE SEQUENCE [LARGE SCALE GENOMIC DNA]</scope>
    <source>
        <strain evidence="6">Brown Norway</strain>
    </source>
</reference>
<dbReference type="Ensembl" id="ENSRNOT00000172530.1">
    <property type="protein sequence ID" value="ENSRNOP00000112155.1"/>
    <property type="gene ID" value="ENSRNOG00000054423.3"/>
</dbReference>
<reference evidence="6" key="2">
    <citation type="submission" date="2025-08" db="UniProtKB">
        <authorList>
            <consortium name="Ensembl"/>
        </authorList>
    </citation>
    <scope>IDENTIFICATION</scope>
    <source>
        <strain evidence="6">Brown Norway</strain>
    </source>
</reference>
<dbReference type="GeneTree" id="ENSGT00390000007041"/>
<protein>
    <submittedName>
        <fullName evidence="6">Phosphatidylethanolamine N-methyltransferase</fullName>
    </submittedName>
</protein>
<keyword evidence="5" id="KW-1133">Transmembrane helix</keyword>
<reference evidence="6" key="3">
    <citation type="submission" date="2025-09" db="UniProtKB">
        <authorList>
            <consortium name="Ensembl"/>
        </authorList>
    </citation>
    <scope>IDENTIFICATION</scope>
    <source>
        <strain evidence="6">Brown Norway</strain>
    </source>
</reference>
<keyword evidence="3" id="KW-0949">S-adenosyl-L-methionine</keyword>
<dbReference type="RGD" id="3297">
    <property type="gene designation" value="Pemt"/>
</dbReference>
<feature type="transmembrane region" description="Helical" evidence="5">
    <location>
        <begin position="81"/>
        <end position="102"/>
    </location>
</feature>
<feature type="transmembrane region" description="Helical" evidence="5">
    <location>
        <begin position="125"/>
        <end position="150"/>
    </location>
</feature>
<dbReference type="Proteomes" id="UP000002494">
    <property type="component" value="Chromosome 10"/>
</dbReference>
<keyword evidence="5" id="KW-0472">Membrane</keyword>
<keyword evidence="1" id="KW-0489">Methyltransferase</keyword>